<protein>
    <submittedName>
        <fullName evidence="1">Uncharacterized protein</fullName>
    </submittedName>
</protein>
<keyword evidence="2" id="KW-1185">Reference proteome</keyword>
<reference evidence="1" key="1">
    <citation type="submission" date="2022-10" db="EMBL/GenBank/DDBJ databases">
        <title>Culturing micro-colonial fungi from biological soil crusts in the Mojave desert and describing Neophaeococcomyces mojavensis, and introducing the new genera and species Taxawa tesnikishii.</title>
        <authorList>
            <person name="Kurbessoian T."/>
            <person name="Stajich J.E."/>
        </authorList>
    </citation>
    <scope>NUCLEOTIDE SEQUENCE</scope>
    <source>
        <strain evidence="1">JES_115</strain>
    </source>
</reference>
<dbReference type="Proteomes" id="UP001172680">
    <property type="component" value="Unassembled WGS sequence"/>
</dbReference>
<sequence length="424" mass="46669">MPPPPRTRRSIRDLESDYNRGNTKPLEDLIRAWKVIQELPPDDPKPMKPSSFFTIAGYHREPFAAPAGDETDQITVETGVPPIFLAKTFTLNGQQIPNPLYFYTFQENIFDNLAPIPDAGYSKAAGYTTVRYPFSGLMGTKADRVDGLLNNNVQSWLQFAIKLHTGKILYTGTREKHRACLDAPNYTIFSNTTSAMQWNEDHYSVKKWQEQGSPNPAPQAVVPLESPHNDMHLAIGGFELPNQADFNAIAGANGDMGENDTASFDPIFYFHHCFVDPDGTTFTSKARKNDVVNTESQLNYTYQPPATNDPLAPPTLPLLGGRPISDGQPKPTSAPVPTLRVSGINRGAIPGSFLVSVWATLEGNTTPQLVGNHLNVKSFVPLHGVKSDQADKAKIEVKVVTRSHVDAPRRAPITHLGRMMGRVG</sequence>
<gene>
    <name evidence="1" type="ORF">H2199_006227</name>
</gene>
<name>A0ACC2YX86_9PEZI</name>
<evidence type="ECO:0000313" key="1">
    <source>
        <dbReference type="EMBL" id="KAJ9639994.1"/>
    </source>
</evidence>
<evidence type="ECO:0000313" key="2">
    <source>
        <dbReference type="Proteomes" id="UP001172680"/>
    </source>
</evidence>
<dbReference type="EMBL" id="JAPDRP010000018">
    <property type="protein sequence ID" value="KAJ9639994.1"/>
    <property type="molecule type" value="Genomic_DNA"/>
</dbReference>
<proteinExistence type="predicted"/>
<organism evidence="1 2">
    <name type="scientific">Coniosporium tulheliwenetii</name>
    <dbReference type="NCBI Taxonomy" id="3383036"/>
    <lineage>
        <taxon>Eukaryota</taxon>
        <taxon>Fungi</taxon>
        <taxon>Dikarya</taxon>
        <taxon>Ascomycota</taxon>
        <taxon>Pezizomycotina</taxon>
        <taxon>Dothideomycetes</taxon>
        <taxon>Dothideomycetes incertae sedis</taxon>
        <taxon>Coniosporium</taxon>
    </lineage>
</organism>
<accession>A0ACC2YX86</accession>
<comment type="caution">
    <text evidence="1">The sequence shown here is derived from an EMBL/GenBank/DDBJ whole genome shotgun (WGS) entry which is preliminary data.</text>
</comment>